<dbReference type="EC" id="1.14.11.2" evidence="4"/>
<organism evidence="18 19">
    <name type="scientific">Oryza rufipogon</name>
    <name type="common">Brownbeard rice</name>
    <name type="synonym">Asian wild rice</name>
    <dbReference type="NCBI Taxonomy" id="4529"/>
    <lineage>
        <taxon>Eukaryota</taxon>
        <taxon>Viridiplantae</taxon>
        <taxon>Streptophyta</taxon>
        <taxon>Embryophyta</taxon>
        <taxon>Tracheophyta</taxon>
        <taxon>Spermatophyta</taxon>
        <taxon>Magnoliopsida</taxon>
        <taxon>Liliopsida</taxon>
        <taxon>Poales</taxon>
        <taxon>Poaceae</taxon>
        <taxon>BOP clade</taxon>
        <taxon>Oryzoideae</taxon>
        <taxon>Oryzeae</taxon>
        <taxon>Oryzinae</taxon>
        <taxon>Oryza</taxon>
    </lineage>
</organism>
<keyword evidence="13" id="KW-0325">Glycoprotein</keyword>
<name>A0A0E0NQ54_ORYRU</name>
<evidence type="ECO:0000259" key="17">
    <source>
        <dbReference type="PROSITE" id="PS51471"/>
    </source>
</evidence>
<keyword evidence="10" id="KW-0560">Oxidoreductase</keyword>
<dbReference type="InterPro" id="IPR006620">
    <property type="entry name" value="Pro_4_hyd_alph"/>
</dbReference>
<evidence type="ECO:0000313" key="19">
    <source>
        <dbReference type="Proteomes" id="UP000008022"/>
    </source>
</evidence>
<evidence type="ECO:0000256" key="13">
    <source>
        <dbReference type="ARBA" id="ARBA00023180"/>
    </source>
</evidence>
<dbReference type="PANTHER" id="PTHR10869">
    <property type="entry name" value="PROLYL 4-HYDROXYLASE ALPHA SUBUNIT"/>
    <property type="match status" value="1"/>
</dbReference>
<evidence type="ECO:0000256" key="10">
    <source>
        <dbReference type="ARBA" id="ARBA00023002"/>
    </source>
</evidence>
<evidence type="ECO:0000256" key="9">
    <source>
        <dbReference type="ARBA" id="ARBA00022989"/>
    </source>
</evidence>
<proteinExistence type="inferred from homology"/>
<feature type="domain" description="Fe2OG dioxygenase" evidence="17">
    <location>
        <begin position="476"/>
        <end position="598"/>
    </location>
</feature>
<dbReference type="SMART" id="SM00702">
    <property type="entry name" value="P4Hc"/>
    <property type="match status" value="2"/>
</dbReference>
<feature type="chain" id="PRO_5002369202" description="procollagen-proline 4-dioxygenase" evidence="16">
    <location>
        <begin position="20"/>
        <end position="716"/>
    </location>
</feature>
<evidence type="ECO:0000313" key="18">
    <source>
        <dbReference type="EnsemblPlants" id="ORUFI03G04670.1"/>
    </source>
</evidence>
<dbReference type="Pfam" id="PF13640">
    <property type="entry name" value="2OG-FeII_Oxy_3"/>
    <property type="match status" value="2"/>
</dbReference>
<keyword evidence="7" id="KW-0223">Dioxygenase</keyword>
<accession>A0A0E0NQ54</accession>
<evidence type="ECO:0000256" key="14">
    <source>
        <dbReference type="ARBA" id="ARBA00049169"/>
    </source>
</evidence>
<reference evidence="18" key="2">
    <citation type="submission" date="2015-06" db="UniProtKB">
        <authorList>
            <consortium name="EnsemblPlants"/>
        </authorList>
    </citation>
    <scope>IDENTIFICATION</scope>
</reference>
<dbReference type="GO" id="GO:0004656">
    <property type="term" value="F:procollagen-proline 4-dioxygenase activity"/>
    <property type="evidence" value="ECO:0007669"/>
    <property type="project" value="UniProtKB-EC"/>
</dbReference>
<dbReference type="Proteomes" id="UP000008022">
    <property type="component" value="Unassembled WGS sequence"/>
</dbReference>
<dbReference type="OMA" id="WTMLPTG"/>
<keyword evidence="11" id="KW-0408">Iron</keyword>
<evidence type="ECO:0000256" key="16">
    <source>
        <dbReference type="SAM" id="SignalP"/>
    </source>
</evidence>
<dbReference type="FunFam" id="2.60.120.620:FF:000002">
    <property type="entry name" value="Prolyl 4-hydroxylase 4"/>
    <property type="match status" value="2"/>
</dbReference>
<evidence type="ECO:0000256" key="7">
    <source>
        <dbReference type="ARBA" id="ARBA00022964"/>
    </source>
</evidence>
<dbReference type="GO" id="GO:0005506">
    <property type="term" value="F:iron ion binding"/>
    <property type="evidence" value="ECO:0007669"/>
    <property type="project" value="InterPro"/>
</dbReference>
<dbReference type="STRING" id="4529.A0A0E0NQ54"/>
<dbReference type="GO" id="GO:0005789">
    <property type="term" value="C:endoplasmic reticulum membrane"/>
    <property type="evidence" value="ECO:0007669"/>
    <property type="project" value="UniProtKB-SubCell"/>
</dbReference>
<evidence type="ECO:0000256" key="12">
    <source>
        <dbReference type="ARBA" id="ARBA00023136"/>
    </source>
</evidence>
<evidence type="ECO:0000256" key="11">
    <source>
        <dbReference type="ARBA" id="ARBA00023004"/>
    </source>
</evidence>
<sequence length="716" mass="78233">MARLVLLAVLPLLLLFVAGDSYATAAGGGGGGGGRRFDASRAVDVSWRPRAFLYEGFLSDAECDHLISLAKQGKMEKSTVVDGESGESVTSKVRTSSGMFLDKKQDEVVARIEERIAAWTMLPTECIIFYCFANFAILKLSENGESMQILRYGQGEKYEPHFDYISGRQGSTREGDRVATVLMYLSNVKMGGETIFPDCEARLSQPKDETWSDCAEQGFAVKPAKGSAVLFFSLHPNATLDTDSLHGSCPVIEGEKWSATKWIHDDSAARRPLSSSLSKDDGAARWTCRAAVDLARVVESAAPEEMPPPLTVDEEVRLECFAKSSGAVLFRLYHGCLFELSLATMEVSYRRRSAGKCEDEHVLCSSWAAAGECAKNPGYMVGTSDSPPGFCRKSCNVCTKVFLYEGFLSDAECEHLIALAKQGRMERSTVVNGKSGESVMSKTRTSSGMFLIRKQDEVVARIEERIAAWTMFPAENGESMQMLRYGQGEKYEPHFDYIRGRQASVRGGHRIATVLMYLSNVKMGGETVFPDAEARLSQPKDETWSDCAEQGFAVKPTKGSAVLFFSLYPNATFDPGSLHGSCPVIQGEKWSATKWIHVRSYDENGRRSSDKCEDEHALCSSWAAAGECAKNPGYMVGTSESPGFCRKSCNAAGAEAATRGTVRRRPVRRPARQRGGPRGEAAAAVGGRSAAIGAVPAGWRGWEEGRRQWPPAGFFF</sequence>
<dbReference type="GO" id="GO:0031418">
    <property type="term" value="F:L-ascorbic acid binding"/>
    <property type="evidence" value="ECO:0007669"/>
    <property type="project" value="InterPro"/>
</dbReference>
<dbReference type="EnsemblPlants" id="ORUFI03G04670.1">
    <property type="protein sequence ID" value="ORUFI03G04670.1"/>
    <property type="gene ID" value="ORUFI03G04670"/>
</dbReference>
<evidence type="ECO:0000256" key="5">
    <source>
        <dbReference type="ARBA" id="ARBA00022692"/>
    </source>
</evidence>
<keyword evidence="12" id="KW-0472">Membrane</keyword>
<keyword evidence="6" id="KW-0479">Metal-binding</keyword>
<feature type="domain" description="Fe2OG dioxygenase" evidence="17">
    <location>
        <begin position="143"/>
        <end position="265"/>
    </location>
</feature>
<evidence type="ECO:0000256" key="4">
    <source>
        <dbReference type="ARBA" id="ARBA00012269"/>
    </source>
</evidence>
<comment type="cofactor">
    <cofactor evidence="1">
        <name>L-ascorbate</name>
        <dbReference type="ChEBI" id="CHEBI:38290"/>
    </cofactor>
</comment>
<keyword evidence="16" id="KW-0732">Signal</keyword>
<dbReference type="PANTHER" id="PTHR10869:SF219">
    <property type="entry name" value="OS03G0166100 PROTEIN"/>
    <property type="match status" value="1"/>
</dbReference>
<dbReference type="SMART" id="SM00254">
    <property type="entry name" value="ShKT"/>
    <property type="match status" value="2"/>
</dbReference>
<dbReference type="Gramene" id="ORUFI03G04670.1">
    <property type="protein sequence ID" value="ORUFI03G04670.1"/>
    <property type="gene ID" value="ORUFI03G04670"/>
</dbReference>
<dbReference type="InterPro" id="IPR005123">
    <property type="entry name" value="Oxoglu/Fe-dep_dioxygenase_dom"/>
</dbReference>
<dbReference type="eggNOG" id="KOG1591">
    <property type="taxonomic scope" value="Eukaryota"/>
</dbReference>
<comment type="catalytic activity">
    <reaction evidence="14">
        <text>L-prolyl-[collagen] + 2-oxoglutarate + O2 = trans-4-hydroxy-L-prolyl-[collagen] + succinate + CO2</text>
        <dbReference type="Rhea" id="RHEA:18945"/>
        <dbReference type="Rhea" id="RHEA-COMP:11676"/>
        <dbReference type="Rhea" id="RHEA-COMP:11680"/>
        <dbReference type="ChEBI" id="CHEBI:15379"/>
        <dbReference type="ChEBI" id="CHEBI:16526"/>
        <dbReference type="ChEBI" id="CHEBI:16810"/>
        <dbReference type="ChEBI" id="CHEBI:30031"/>
        <dbReference type="ChEBI" id="CHEBI:50342"/>
        <dbReference type="ChEBI" id="CHEBI:61965"/>
        <dbReference type="EC" id="1.14.11.2"/>
    </reaction>
</comment>
<comment type="similarity">
    <text evidence="3">Belongs to the P4HA family.</text>
</comment>
<dbReference type="Pfam" id="PF01549">
    <property type="entry name" value="ShK"/>
    <property type="match status" value="2"/>
</dbReference>
<dbReference type="AlphaFoldDB" id="A0A0E0NQ54"/>
<dbReference type="InterPro" id="IPR045054">
    <property type="entry name" value="P4HA-like"/>
</dbReference>
<evidence type="ECO:0000256" key="3">
    <source>
        <dbReference type="ARBA" id="ARBA00006511"/>
    </source>
</evidence>
<evidence type="ECO:0000256" key="6">
    <source>
        <dbReference type="ARBA" id="ARBA00022723"/>
    </source>
</evidence>
<evidence type="ECO:0000256" key="1">
    <source>
        <dbReference type="ARBA" id="ARBA00001961"/>
    </source>
</evidence>
<keyword evidence="5" id="KW-0812">Transmembrane</keyword>
<keyword evidence="8" id="KW-0735">Signal-anchor</keyword>
<dbReference type="PROSITE" id="PS51471">
    <property type="entry name" value="FE2OG_OXY"/>
    <property type="match status" value="2"/>
</dbReference>
<feature type="region of interest" description="Disordered" evidence="15">
    <location>
        <begin position="664"/>
        <end position="687"/>
    </location>
</feature>
<reference evidence="19" key="1">
    <citation type="submission" date="2013-06" db="EMBL/GenBank/DDBJ databases">
        <authorList>
            <person name="Zhao Q."/>
        </authorList>
    </citation>
    <scope>NUCLEOTIDE SEQUENCE</scope>
    <source>
        <strain evidence="19">cv. W1943</strain>
    </source>
</reference>
<evidence type="ECO:0000256" key="15">
    <source>
        <dbReference type="SAM" id="MobiDB-lite"/>
    </source>
</evidence>
<evidence type="ECO:0000256" key="8">
    <source>
        <dbReference type="ARBA" id="ARBA00022968"/>
    </source>
</evidence>
<dbReference type="Gene3D" id="2.60.120.620">
    <property type="entry name" value="q2cbj1_9rhob like domain"/>
    <property type="match status" value="2"/>
</dbReference>
<keyword evidence="19" id="KW-1185">Reference proteome</keyword>
<keyword evidence="9" id="KW-1133">Transmembrane helix</keyword>
<evidence type="ECO:0000256" key="2">
    <source>
        <dbReference type="ARBA" id="ARBA00004648"/>
    </source>
</evidence>
<dbReference type="InterPro" id="IPR044862">
    <property type="entry name" value="Pro_4_hyd_alph_FE2OG_OXY"/>
</dbReference>
<comment type="subcellular location">
    <subcellularLocation>
        <location evidence="2">Endoplasmic reticulum membrane</location>
        <topology evidence="2">Single-pass type II membrane protein</topology>
    </subcellularLocation>
</comment>
<dbReference type="InterPro" id="IPR003582">
    <property type="entry name" value="ShKT_dom"/>
</dbReference>
<feature type="signal peptide" evidence="16">
    <location>
        <begin position="1"/>
        <end position="19"/>
    </location>
</feature>
<protein>
    <recommendedName>
        <fullName evidence="4">procollagen-proline 4-dioxygenase</fullName>
        <ecNumber evidence="4">1.14.11.2</ecNumber>
    </recommendedName>
</protein>